<feature type="compositionally biased region" description="Basic and acidic residues" evidence="1">
    <location>
        <begin position="156"/>
        <end position="188"/>
    </location>
</feature>
<dbReference type="EMBL" id="BEYU01000557">
    <property type="protein sequence ID" value="GBG35258.1"/>
    <property type="molecule type" value="Genomic_DNA"/>
</dbReference>
<keyword evidence="3" id="KW-1185">Reference proteome</keyword>
<sequence length="278" mass="30922">MVVPQHGEEKVKEDDEAMRDGQAAHEDVIEAANEHVGEVADLLVRTPTPDDEVTIASSRENNHDDDDNHDDDNHDDDNHDGVTEAASERAREVTTLLRQMATRDDGAHEEAQLESSFEERGRGDADEVAVATSQENDDGNDNDDNTNYNDNDDDGYERSIDHLQDKHQMQEGNHMKGFEPPNIDDRDTVEPVFLDGEVKHEVLADHTKDEVRDTMENSTIDEITADESGVYNIVVSEGANLKCVNAAPRFQPFKIRGGVGERSDSPSYWHHSTYGSAG</sequence>
<feature type="compositionally biased region" description="Acidic residues" evidence="1">
    <location>
        <begin position="63"/>
        <end position="75"/>
    </location>
</feature>
<feature type="compositionally biased region" description="Basic and acidic residues" evidence="1">
    <location>
        <begin position="101"/>
        <end position="125"/>
    </location>
</feature>
<comment type="caution">
    <text evidence="2">The sequence shown here is derived from an EMBL/GenBank/DDBJ whole genome shotgun (WGS) entry which is preliminary data.</text>
</comment>
<feature type="compositionally biased region" description="Acidic residues" evidence="1">
    <location>
        <begin position="135"/>
        <end position="155"/>
    </location>
</feature>
<feature type="region of interest" description="Disordered" evidence="1">
    <location>
        <begin position="1"/>
        <end position="25"/>
    </location>
</feature>
<dbReference type="InParanoid" id="A0A2R5GZM1"/>
<evidence type="ECO:0000256" key="1">
    <source>
        <dbReference type="SAM" id="MobiDB-lite"/>
    </source>
</evidence>
<evidence type="ECO:0000313" key="2">
    <source>
        <dbReference type="EMBL" id="GBG35258.1"/>
    </source>
</evidence>
<gene>
    <name evidence="2" type="ORF">FCC1311_114812</name>
</gene>
<reference evidence="2 3" key="1">
    <citation type="submission" date="2017-12" db="EMBL/GenBank/DDBJ databases">
        <title>Sequencing, de novo assembly and annotation of complete genome of a new Thraustochytrid species, strain FCC1311.</title>
        <authorList>
            <person name="Sedici K."/>
            <person name="Godart F."/>
            <person name="Aiese Cigliano R."/>
            <person name="Sanseverino W."/>
            <person name="Barakat M."/>
            <person name="Ortet P."/>
            <person name="Marechal E."/>
            <person name="Cagnac O."/>
            <person name="Amato A."/>
        </authorList>
    </citation>
    <scope>NUCLEOTIDE SEQUENCE [LARGE SCALE GENOMIC DNA]</scope>
</reference>
<name>A0A2R5GZM1_9STRA</name>
<evidence type="ECO:0000313" key="3">
    <source>
        <dbReference type="Proteomes" id="UP000241890"/>
    </source>
</evidence>
<protein>
    <submittedName>
        <fullName evidence="2">Uncharacterized protein</fullName>
    </submittedName>
</protein>
<accession>A0A2R5GZM1</accession>
<dbReference type="AlphaFoldDB" id="A0A2R5GZM1"/>
<feature type="region of interest" description="Disordered" evidence="1">
    <location>
        <begin position="42"/>
        <end position="188"/>
    </location>
</feature>
<feature type="compositionally biased region" description="Basic and acidic residues" evidence="1">
    <location>
        <begin position="76"/>
        <end position="92"/>
    </location>
</feature>
<organism evidence="2 3">
    <name type="scientific">Hondaea fermentalgiana</name>
    <dbReference type="NCBI Taxonomy" id="2315210"/>
    <lineage>
        <taxon>Eukaryota</taxon>
        <taxon>Sar</taxon>
        <taxon>Stramenopiles</taxon>
        <taxon>Bigyra</taxon>
        <taxon>Labyrinthulomycetes</taxon>
        <taxon>Thraustochytrida</taxon>
        <taxon>Thraustochytriidae</taxon>
        <taxon>Hondaea</taxon>
    </lineage>
</organism>
<dbReference type="Proteomes" id="UP000241890">
    <property type="component" value="Unassembled WGS sequence"/>
</dbReference>
<feature type="region of interest" description="Disordered" evidence="1">
    <location>
        <begin position="258"/>
        <end position="278"/>
    </location>
</feature>
<proteinExistence type="predicted"/>